<evidence type="ECO:0000256" key="1">
    <source>
        <dbReference type="SAM" id="SignalP"/>
    </source>
</evidence>
<dbReference type="PANTHER" id="PTHR43606:SF1">
    <property type="entry name" value="PHOD-LIKE PHOSPHATASE METALLOPHOSPHATASE DOMAIN-CONTAINING PROTEIN"/>
    <property type="match status" value="1"/>
</dbReference>
<feature type="domain" description="PhoD-like phosphatase metallophosphatase" evidence="2">
    <location>
        <begin position="163"/>
        <end position="516"/>
    </location>
</feature>
<comment type="caution">
    <text evidence="4">The sequence shown here is derived from an EMBL/GenBank/DDBJ whole genome shotgun (WGS) entry which is preliminary data.</text>
</comment>
<dbReference type="Pfam" id="PF16655">
    <property type="entry name" value="PhoD_N"/>
    <property type="match status" value="1"/>
</dbReference>
<dbReference type="Proteomes" id="UP001352263">
    <property type="component" value="Unassembled WGS sequence"/>
</dbReference>
<dbReference type="Gene3D" id="2.60.40.380">
    <property type="entry name" value="Purple acid phosphatase-like, N-terminal"/>
    <property type="match status" value="1"/>
</dbReference>
<keyword evidence="1" id="KW-0732">Signal</keyword>
<dbReference type="EMBL" id="JAWIIV010000017">
    <property type="protein sequence ID" value="MEC4721264.1"/>
    <property type="molecule type" value="Genomic_DNA"/>
</dbReference>
<evidence type="ECO:0000259" key="2">
    <source>
        <dbReference type="Pfam" id="PF09423"/>
    </source>
</evidence>
<dbReference type="NCBIfam" id="TIGR01409">
    <property type="entry name" value="TAT_signal_seq"/>
    <property type="match status" value="1"/>
</dbReference>
<evidence type="ECO:0000313" key="4">
    <source>
        <dbReference type="EMBL" id="MEC4721264.1"/>
    </source>
</evidence>
<keyword evidence="5" id="KW-1185">Reference proteome</keyword>
<dbReference type="PROSITE" id="PS51318">
    <property type="entry name" value="TAT"/>
    <property type="match status" value="1"/>
</dbReference>
<dbReference type="PANTHER" id="PTHR43606">
    <property type="entry name" value="PHOSPHATASE, PUTATIVE (AFU_ORTHOLOGUE AFUA_6G08710)-RELATED"/>
    <property type="match status" value="1"/>
</dbReference>
<dbReference type="InterPro" id="IPR038607">
    <property type="entry name" value="PhoD-like_sf"/>
</dbReference>
<name>A0ABU6JC92_9BURK</name>
<proteinExistence type="predicted"/>
<reference evidence="4 5" key="1">
    <citation type="submission" date="2023-10" db="EMBL/GenBank/DDBJ databases">
        <title>Noviherbaspirillum sp. CPCC 100848 genome assembly.</title>
        <authorList>
            <person name="Li X.Y."/>
            <person name="Fang X.M."/>
        </authorList>
    </citation>
    <scope>NUCLEOTIDE SEQUENCE [LARGE SCALE GENOMIC DNA]</scope>
    <source>
        <strain evidence="4 5">CPCC 100848</strain>
    </source>
</reference>
<dbReference type="InterPro" id="IPR029052">
    <property type="entry name" value="Metallo-depent_PP-like"/>
</dbReference>
<organism evidence="4 5">
    <name type="scientific">Noviherbaspirillum album</name>
    <dbReference type="NCBI Taxonomy" id="3080276"/>
    <lineage>
        <taxon>Bacteria</taxon>
        <taxon>Pseudomonadati</taxon>
        <taxon>Pseudomonadota</taxon>
        <taxon>Betaproteobacteria</taxon>
        <taxon>Burkholderiales</taxon>
        <taxon>Oxalobacteraceae</taxon>
        <taxon>Noviherbaspirillum</taxon>
    </lineage>
</organism>
<accession>A0ABU6JC92</accession>
<sequence length="535" mass="59218">MNASSSRRRFLTGTAALAGTSALTSTLPLIAHAASTGAPMVVPSAKERPGMPSGIQIGDVSDGRAIVWGRSDRLARMVVEYDTSDSFRNARRLMGPFATEESDFTSRVDLSGLPAGQTVFLRVSYVDPHHHKIASETQLGQFRTAPLLHGGRPLRFHWSGDNAGQGWGINPEFGGMKIYDAMRRRNPDFFIHSGDTVYADGPILPEVTAENGRVWKNIVTEEVSKVAETLKEFRGRHAYNLMDVHCRNFSAEVPQIWQWDDHEVTNNYSSAKDLSTDARYQVKDVGLLTARGQRAFLEYAPMRFYKQKEASRLYRKISYGPLLDVFVIDMRSYRGPNTANRQLTESDATAFLGNQQLDWLVSELLASGATWKVIAADMPIGLHVPDGKDAQGNDRWEAIGNGDDGAASGRELEIARLLKSIRTVRNVVWLTADVHYCAAHYYDPANAKFSDFTGFWEFVAGPMNAGSFGPNKLDMTFGPSVVYQQGPTVQAASPFAGFQFFGEVNIDPQTRTFSVDLINLDGVSQFRKTLEPQQG</sequence>
<feature type="signal peptide" evidence="1">
    <location>
        <begin position="1"/>
        <end position="33"/>
    </location>
</feature>
<evidence type="ECO:0000259" key="3">
    <source>
        <dbReference type="Pfam" id="PF16655"/>
    </source>
</evidence>
<dbReference type="InterPro" id="IPR032093">
    <property type="entry name" value="PhoD_N"/>
</dbReference>
<evidence type="ECO:0000313" key="5">
    <source>
        <dbReference type="Proteomes" id="UP001352263"/>
    </source>
</evidence>
<feature type="domain" description="Phospholipase D N-terminal" evidence="3">
    <location>
        <begin position="54"/>
        <end position="144"/>
    </location>
</feature>
<dbReference type="RefSeq" id="WP_326507971.1">
    <property type="nucleotide sequence ID" value="NZ_JAWIIV010000017.1"/>
</dbReference>
<dbReference type="Gene3D" id="3.60.21.70">
    <property type="entry name" value="PhoD-like phosphatase"/>
    <property type="match status" value="1"/>
</dbReference>
<dbReference type="SUPFAM" id="SSF56300">
    <property type="entry name" value="Metallo-dependent phosphatases"/>
    <property type="match status" value="1"/>
</dbReference>
<gene>
    <name evidence="4" type="ORF">RY831_19035</name>
</gene>
<feature type="chain" id="PRO_5047141515" evidence="1">
    <location>
        <begin position="34"/>
        <end position="535"/>
    </location>
</feature>
<protein>
    <submittedName>
        <fullName evidence="4">Alkaline phosphatase D family protein</fullName>
    </submittedName>
</protein>
<dbReference type="Pfam" id="PF09423">
    <property type="entry name" value="PhoD"/>
    <property type="match status" value="1"/>
</dbReference>
<dbReference type="InterPro" id="IPR052900">
    <property type="entry name" value="Phospholipid_Metab_Enz"/>
</dbReference>
<dbReference type="InterPro" id="IPR018946">
    <property type="entry name" value="PhoD-like_MPP"/>
</dbReference>
<dbReference type="InterPro" id="IPR006311">
    <property type="entry name" value="TAT_signal"/>
</dbReference>
<dbReference type="InterPro" id="IPR019546">
    <property type="entry name" value="TAT_signal_bac_arc"/>
</dbReference>